<sequence>MSSLTHATNGMVKCHVGTSPWDSYVWICFHLAGLPQALNILDKEDPEKLGKDNTRPSHIKEASSALDTSSLSATGANCKDYLERKEEDGRKEGPNSGLMLDLGLSNRGSTFELNLLDCLNGGASRLSPEEAPGLEAEPRVFSCNYCQRKFYSSQALGGHQNAHKRERTLAKRGRGGGGVMALGHHHSHEHNQYHHHQHPRMSSLPLHGPMFNRTLGLQVHSMIHKPYLPSFSGHGLAYGRWLRPPIDRQPTISKLMMGNYVGAGSSGTISGAISTPPATRGGAARFEGGYGGRTFGSSGSDESMHWCSSGHGSSHEQGLQNLDLSLKL</sequence>
<evidence type="ECO:0000313" key="1">
    <source>
        <dbReference type="EMBL" id="KAJ8641225.1"/>
    </source>
</evidence>
<dbReference type="Proteomes" id="UP001234297">
    <property type="component" value="Chromosome 5"/>
</dbReference>
<reference evidence="1 2" key="1">
    <citation type="journal article" date="2022" name="Hortic Res">
        <title>A haplotype resolved chromosomal level avocado genome allows analysis of novel avocado genes.</title>
        <authorList>
            <person name="Nath O."/>
            <person name="Fletcher S.J."/>
            <person name="Hayward A."/>
            <person name="Shaw L.M."/>
            <person name="Masouleh A.K."/>
            <person name="Furtado A."/>
            <person name="Henry R.J."/>
            <person name="Mitter N."/>
        </authorList>
    </citation>
    <scope>NUCLEOTIDE SEQUENCE [LARGE SCALE GENOMIC DNA]</scope>
    <source>
        <strain evidence="2">cv. Hass</strain>
    </source>
</reference>
<accession>A0ACC2M6E5</accession>
<proteinExistence type="predicted"/>
<comment type="caution">
    <text evidence="1">The sequence shown here is derived from an EMBL/GenBank/DDBJ whole genome shotgun (WGS) entry which is preliminary data.</text>
</comment>
<name>A0ACC2M6E5_PERAE</name>
<protein>
    <submittedName>
        <fullName evidence="1">Uncharacterized protein</fullName>
    </submittedName>
</protein>
<organism evidence="1 2">
    <name type="scientific">Persea americana</name>
    <name type="common">Avocado</name>
    <dbReference type="NCBI Taxonomy" id="3435"/>
    <lineage>
        <taxon>Eukaryota</taxon>
        <taxon>Viridiplantae</taxon>
        <taxon>Streptophyta</taxon>
        <taxon>Embryophyta</taxon>
        <taxon>Tracheophyta</taxon>
        <taxon>Spermatophyta</taxon>
        <taxon>Magnoliopsida</taxon>
        <taxon>Magnoliidae</taxon>
        <taxon>Laurales</taxon>
        <taxon>Lauraceae</taxon>
        <taxon>Persea</taxon>
    </lineage>
</organism>
<dbReference type="EMBL" id="CM056813">
    <property type="protein sequence ID" value="KAJ8641225.1"/>
    <property type="molecule type" value="Genomic_DNA"/>
</dbReference>
<evidence type="ECO:0000313" key="2">
    <source>
        <dbReference type="Proteomes" id="UP001234297"/>
    </source>
</evidence>
<gene>
    <name evidence="1" type="ORF">MRB53_017919</name>
</gene>
<keyword evidence="2" id="KW-1185">Reference proteome</keyword>